<evidence type="ECO:0000313" key="1">
    <source>
        <dbReference type="EMBL" id="KAI0083047.1"/>
    </source>
</evidence>
<protein>
    <submittedName>
        <fullName evidence="1">Uncharacterized protein</fullName>
    </submittedName>
</protein>
<proteinExistence type="predicted"/>
<evidence type="ECO:0000313" key="2">
    <source>
        <dbReference type="Proteomes" id="UP001055072"/>
    </source>
</evidence>
<feature type="non-terminal residue" evidence="1">
    <location>
        <position position="1"/>
    </location>
</feature>
<name>A0ACB8TM44_9APHY</name>
<comment type="caution">
    <text evidence="1">The sequence shown here is derived from an EMBL/GenBank/DDBJ whole genome shotgun (WGS) entry which is preliminary data.</text>
</comment>
<sequence>WAITIGGTVLQNQLVKRLPEAFTEIRQAFADSIDVIWQVFIGIAGIGLLSSFFMKALPLHTQVDDRWGITEGKDSEMMAIETPQEKP</sequence>
<dbReference type="Proteomes" id="UP001055072">
    <property type="component" value="Unassembled WGS sequence"/>
</dbReference>
<accession>A0ACB8TM44</accession>
<dbReference type="EMBL" id="MU275004">
    <property type="protein sequence ID" value="KAI0083047.1"/>
    <property type="molecule type" value="Genomic_DNA"/>
</dbReference>
<gene>
    <name evidence="1" type="ORF">BDY19DRAFT_900943</name>
</gene>
<keyword evidence="2" id="KW-1185">Reference proteome</keyword>
<organism evidence="1 2">
    <name type="scientific">Irpex rosettiformis</name>
    <dbReference type="NCBI Taxonomy" id="378272"/>
    <lineage>
        <taxon>Eukaryota</taxon>
        <taxon>Fungi</taxon>
        <taxon>Dikarya</taxon>
        <taxon>Basidiomycota</taxon>
        <taxon>Agaricomycotina</taxon>
        <taxon>Agaricomycetes</taxon>
        <taxon>Polyporales</taxon>
        <taxon>Irpicaceae</taxon>
        <taxon>Irpex</taxon>
    </lineage>
</organism>
<reference evidence="1" key="1">
    <citation type="journal article" date="2021" name="Environ. Microbiol.">
        <title>Gene family expansions and transcriptome signatures uncover fungal adaptations to wood decay.</title>
        <authorList>
            <person name="Hage H."/>
            <person name="Miyauchi S."/>
            <person name="Viragh M."/>
            <person name="Drula E."/>
            <person name="Min B."/>
            <person name="Chaduli D."/>
            <person name="Navarro D."/>
            <person name="Favel A."/>
            <person name="Norest M."/>
            <person name="Lesage-Meessen L."/>
            <person name="Balint B."/>
            <person name="Merenyi Z."/>
            <person name="de Eugenio L."/>
            <person name="Morin E."/>
            <person name="Martinez A.T."/>
            <person name="Baldrian P."/>
            <person name="Stursova M."/>
            <person name="Martinez M.J."/>
            <person name="Novotny C."/>
            <person name="Magnuson J.K."/>
            <person name="Spatafora J.W."/>
            <person name="Maurice S."/>
            <person name="Pangilinan J."/>
            <person name="Andreopoulos W."/>
            <person name="LaButti K."/>
            <person name="Hundley H."/>
            <person name="Na H."/>
            <person name="Kuo A."/>
            <person name="Barry K."/>
            <person name="Lipzen A."/>
            <person name="Henrissat B."/>
            <person name="Riley R."/>
            <person name="Ahrendt S."/>
            <person name="Nagy L.G."/>
            <person name="Grigoriev I.V."/>
            <person name="Martin F."/>
            <person name="Rosso M.N."/>
        </authorList>
    </citation>
    <scope>NUCLEOTIDE SEQUENCE</scope>
    <source>
        <strain evidence="1">CBS 384.51</strain>
    </source>
</reference>